<sequence length="211" mass="24388">MDLCIFVRYVTQSKRFRVYNKRTRLIVESIHINFDEIKEMALEHNSLSLVPQQQMMFDHNGSNLAPQRQKASEYDNVGPVPQLQKTYVYNNTELRIQDHNNEPSSLKLVPNVVPISDEIDTSLQELELLFSPMYEEYFNAGNQSISKSFALFDNLQQQDTQPTLNFQPTIELIIPPTNVNAEENNIDQVEDAKFEAYEIYQSVCSTGNRSC</sequence>
<dbReference type="Proteomes" id="UP001151760">
    <property type="component" value="Unassembled WGS sequence"/>
</dbReference>
<evidence type="ECO:0000313" key="2">
    <source>
        <dbReference type="EMBL" id="GJS76278.1"/>
    </source>
</evidence>
<evidence type="ECO:0000259" key="1">
    <source>
        <dbReference type="Pfam" id="PF25597"/>
    </source>
</evidence>
<reference evidence="2" key="1">
    <citation type="journal article" date="2022" name="Int. J. Mol. Sci.">
        <title>Draft Genome of Tanacetum Coccineum: Genomic Comparison of Closely Related Tanacetum-Family Plants.</title>
        <authorList>
            <person name="Yamashiro T."/>
            <person name="Shiraishi A."/>
            <person name="Nakayama K."/>
            <person name="Satake H."/>
        </authorList>
    </citation>
    <scope>NUCLEOTIDE SEQUENCE</scope>
</reference>
<proteinExistence type="predicted"/>
<comment type="caution">
    <text evidence="2">The sequence shown here is derived from an EMBL/GenBank/DDBJ whole genome shotgun (WGS) entry which is preliminary data.</text>
</comment>
<organism evidence="2 3">
    <name type="scientific">Tanacetum coccineum</name>
    <dbReference type="NCBI Taxonomy" id="301880"/>
    <lineage>
        <taxon>Eukaryota</taxon>
        <taxon>Viridiplantae</taxon>
        <taxon>Streptophyta</taxon>
        <taxon>Embryophyta</taxon>
        <taxon>Tracheophyta</taxon>
        <taxon>Spermatophyta</taxon>
        <taxon>Magnoliopsida</taxon>
        <taxon>eudicotyledons</taxon>
        <taxon>Gunneridae</taxon>
        <taxon>Pentapetalae</taxon>
        <taxon>asterids</taxon>
        <taxon>campanulids</taxon>
        <taxon>Asterales</taxon>
        <taxon>Asteraceae</taxon>
        <taxon>Asteroideae</taxon>
        <taxon>Anthemideae</taxon>
        <taxon>Anthemidinae</taxon>
        <taxon>Tanacetum</taxon>
    </lineage>
</organism>
<name>A0ABQ4YH43_9ASTR</name>
<accession>A0ABQ4YH43</accession>
<dbReference type="Pfam" id="PF25597">
    <property type="entry name" value="SH3_retrovirus"/>
    <property type="match status" value="1"/>
</dbReference>
<gene>
    <name evidence="2" type="ORF">Tco_0726159</name>
</gene>
<dbReference type="InterPro" id="IPR057670">
    <property type="entry name" value="SH3_retrovirus"/>
</dbReference>
<reference evidence="2" key="2">
    <citation type="submission" date="2022-01" db="EMBL/GenBank/DDBJ databases">
        <authorList>
            <person name="Yamashiro T."/>
            <person name="Shiraishi A."/>
            <person name="Satake H."/>
            <person name="Nakayama K."/>
        </authorList>
    </citation>
    <scope>NUCLEOTIDE SEQUENCE</scope>
</reference>
<evidence type="ECO:0000313" key="3">
    <source>
        <dbReference type="Proteomes" id="UP001151760"/>
    </source>
</evidence>
<keyword evidence="3" id="KW-1185">Reference proteome</keyword>
<feature type="domain" description="Retroviral polymerase SH3-like" evidence="1">
    <location>
        <begin position="3"/>
        <end position="39"/>
    </location>
</feature>
<dbReference type="EMBL" id="BQNB010010364">
    <property type="protein sequence ID" value="GJS76278.1"/>
    <property type="molecule type" value="Genomic_DNA"/>
</dbReference>
<protein>
    <recommendedName>
        <fullName evidence="1">Retroviral polymerase SH3-like domain-containing protein</fullName>
    </recommendedName>
</protein>